<comment type="function">
    <text evidence="1 11">Catalyzes the reversible adenylation of nicotinate mononucleotide (NaMN) to nicotinic acid adenine dinucleotide (NaAD).</text>
</comment>
<gene>
    <name evidence="11" type="primary">nadD</name>
    <name evidence="13" type="ordered locus">AciX9_3740</name>
</gene>
<protein>
    <recommendedName>
        <fullName evidence="11">Probable nicotinate-nucleotide adenylyltransferase</fullName>
        <ecNumber evidence="11">2.7.7.18</ecNumber>
    </recommendedName>
    <alternativeName>
        <fullName evidence="11">Deamido-NAD(+) diphosphorylase</fullName>
    </alternativeName>
    <alternativeName>
        <fullName evidence="11">Deamido-NAD(+) pyrophosphorylase</fullName>
    </alternativeName>
    <alternativeName>
        <fullName evidence="11">Nicotinate mononucleotide adenylyltransferase</fullName>
        <shortName evidence="11">NaMN adenylyltransferase</shortName>
    </alternativeName>
</protein>
<evidence type="ECO:0000256" key="6">
    <source>
        <dbReference type="ARBA" id="ARBA00022695"/>
    </source>
</evidence>
<dbReference type="InterPro" id="IPR005248">
    <property type="entry name" value="NadD/NMNAT"/>
</dbReference>
<keyword evidence="5 11" id="KW-0808">Transferase</keyword>
<dbReference type="CDD" id="cd02165">
    <property type="entry name" value="NMNAT"/>
    <property type="match status" value="1"/>
</dbReference>
<dbReference type="NCBIfam" id="NF000840">
    <property type="entry name" value="PRK00071.1-3"/>
    <property type="match status" value="1"/>
</dbReference>
<evidence type="ECO:0000256" key="9">
    <source>
        <dbReference type="ARBA" id="ARBA00023027"/>
    </source>
</evidence>
<keyword evidence="8 11" id="KW-0067">ATP-binding</keyword>
<reference evidence="14" key="1">
    <citation type="submission" date="2011-01" db="EMBL/GenBank/DDBJ databases">
        <title>Complete sequence of chromosome of Acidobacterium sp. MP5ACTX9.</title>
        <authorList>
            <consortium name="US DOE Joint Genome Institute"/>
            <person name="Lucas S."/>
            <person name="Copeland A."/>
            <person name="Lapidus A."/>
            <person name="Cheng J.-F."/>
            <person name="Goodwin L."/>
            <person name="Pitluck S."/>
            <person name="Teshima H."/>
            <person name="Detter J.C."/>
            <person name="Han C."/>
            <person name="Tapia R."/>
            <person name="Land M."/>
            <person name="Hauser L."/>
            <person name="Kyrpides N."/>
            <person name="Ivanova N."/>
            <person name="Ovchinnikova G."/>
            <person name="Pagani I."/>
            <person name="Rawat S.R."/>
            <person name="Mannisto M."/>
            <person name="Haggblom M.M."/>
            <person name="Woyke T."/>
        </authorList>
    </citation>
    <scope>NUCLEOTIDE SEQUENCE [LARGE SCALE GENOMIC DNA]</scope>
    <source>
        <strain evidence="14">MP5ACTX9</strain>
    </source>
</reference>
<evidence type="ECO:0000313" key="13">
    <source>
        <dbReference type="EMBL" id="ADW70741.1"/>
    </source>
</evidence>
<evidence type="ECO:0000256" key="4">
    <source>
        <dbReference type="ARBA" id="ARBA00022642"/>
    </source>
</evidence>
<dbReference type="PANTHER" id="PTHR39321:SF3">
    <property type="entry name" value="PHOSPHOPANTETHEINE ADENYLYLTRANSFERASE"/>
    <property type="match status" value="1"/>
</dbReference>
<evidence type="ECO:0000256" key="1">
    <source>
        <dbReference type="ARBA" id="ARBA00002324"/>
    </source>
</evidence>
<dbReference type="EC" id="2.7.7.18" evidence="11"/>
<dbReference type="NCBIfam" id="TIGR00125">
    <property type="entry name" value="cyt_tran_rel"/>
    <property type="match status" value="1"/>
</dbReference>
<evidence type="ECO:0000256" key="2">
    <source>
        <dbReference type="ARBA" id="ARBA00005019"/>
    </source>
</evidence>
<evidence type="ECO:0000256" key="7">
    <source>
        <dbReference type="ARBA" id="ARBA00022741"/>
    </source>
</evidence>
<organism evidence="14">
    <name type="scientific">Granulicella tundricola (strain ATCC BAA-1859 / DSM 23138 / MP5ACTX9)</name>
    <dbReference type="NCBI Taxonomy" id="1198114"/>
    <lineage>
        <taxon>Bacteria</taxon>
        <taxon>Pseudomonadati</taxon>
        <taxon>Acidobacteriota</taxon>
        <taxon>Terriglobia</taxon>
        <taxon>Terriglobales</taxon>
        <taxon>Acidobacteriaceae</taxon>
        <taxon>Granulicella</taxon>
    </lineage>
</organism>
<accession>E8WVY2</accession>
<keyword evidence="14" id="KW-1185">Reference proteome</keyword>
<comment type="catalytic activity">
    <reaction evidence="10 11">
        <text>nicotinate beta-D-ribonucleotide + ATP + H(+) = deamido-NAD(+) + diphosphate</text>
        <dbReference type="Rhea" id="RHEA:22860"/>
        <dbReference type="ChEBI" id="CHEBI:15378"/>
        <dbReference type="ChEBI" id="CHEBI:30616"/>
        <dbReference type="ChEBI" id="CHEBI:33019"/>
        <dbReference type="ChEBI" id="CHEBI:57502"/>
        <dbReference type="ChEBI" id="CHEBI:58437"/>
        <dbReference type="EC" id="2.7.7.18"/>
    </reaction>
</comment>
<evidence type="ECO:0000256" key="3">
    <source>
        <dbReference type="ARBA" id="ARBA00009014"/>
    </source>
</evidence>
<evidence type="ECO:0000256" key="5">
    <source>
        <dbReference type="ARBA" id="ARBA00022679"/>
    </source>
</evidence>
<dbReference type="InterPro" id="IPR004821">
    <property type="entry name" value="Cyt_trans-like"/>
</dbReference>
<dbReference type="PaxDb" id="1198114-AciX9_3740"/>
<evidence type="ECO:0000256" key="10">
    <source>
        <dbReference type="ARBA" id="ARBA00048721"/>
    </source>
</evidence>
<dbReference type="HAMAP" id="MF_00244">
    <property type="entry name" value="NaMN_adenylyltr"/>
    <property type="match status" value="1"/>
</dbReference>
<dbReference type="SUPFAM" id="SSF52374">
    <property type="entry name" value="Nucleotidylyl transferase"/>
    <property type="match status" value="1"/>
</dbReference>
<dbReference type="GO" id="GO:0004515">
    <property type="term" value="F:nicotinate-nucleotide adenylyltransferase activity"/>
    <property type="evidence" value="ECO:0007669"/>
    <property type="project" value="UniProtKB-UniRule"/>
</dbReference>
<keyword evidence="4 11" id="KW-0662">Pyridine nucleotide biosynthesis</keyword>
<dbReference type="Pfam" id="PF01467">
    <property type="entry name" value="CTP_transf_like"/>
    <property type="match status" value="1"/>
</dbReference>
<evidence type="ECO:0000256" key="8">
    <source>
        <dbReference type="ARBA" id="ARBA00022840"/>
    </source>
</evidence>
<dbReference type="UniPathway" id="UPA00253">
    <property type="reaction ID" value="UER00332"/>
</dbReference>
<dbReference type="EMBL" id="CP002480">
    <property type="protein sequence ID" value="ADW70741.1"/>
    <property type="molecule type" value="Genomic_DNA"/>
</dbReference>
<dbReference type="Proteomes" id="UP000000343">
    <property type="component" value="Chromosome"/>
</dbReference>
<dbReference type="Gene3D" id="3.40.50.620">
    <property type="entry name" value="HUPs"/>
    <property type="match status" value="1"/>
</dbReference>
<evidence type="ECO:0000256" key="11">
    <source>
        <dbReference type="HAMAP-Rule" id="MF_00244"/>
    </source>
</evidence>
<dbReference type="GO" id="GO:0005524">
    <property type="term" value="F:ATP binding"/>
    <property type="evidence" value="ECO:0007669"/>
    <property type="project" value="UniProtKB-KW"/>
</dbReference>
<dbReference type="eggNOG" id="COG1057">
    <property type="taxonomic scope" value="Bacteria"/>
</dbReference>
<evidence type="ECO:0000313" key="14">
    <source>
        <dbReference type="Proteomes" id="UP000000343"/>
    </source>
</evidence>
<keyword evidence="7 11" id="KW-0547">Nucleotide-binding</keyword>
<dbReference type="STRING" id="1198114.AciX9_3740"/>
<proteinExistence type="inferred from homology"/>
<dbReference type="NCBIfam" id="TIGR00482">
    <property type="entry name" value="nicotinate (nicotinamide) nucleotide adenylyltransferase"/>
    <property type="match status" value="1"/>
</dbReference>
<keyword evidence="6 11" id="KW-0548">Nucleotidyltransferase</keyword>
<dbReference type="KEGG" id="acm:AciX9_3740"/>
<feature type="domain" description="Cytidyltransferase-like" evidence="12">
    <location>
        <begin position="10"/>
        <end position="177"/>
    </location>
</feature>
<dbReference type="InterPro" id="IPR014729">
    <property type="entry name" value="Rossmann-like_a/b/a_fold"/>
</dbReference>
<comment type="similarity">
    <text evidence="3 11">Belongs to the NadD family.</text>
</comment>
<comment type="pathway">
    <text evidence="2 11">Cofactor biosynthesis; NAD(+) biosynthesis; deamido-NAD(+) from nicotinate D-ribonucleotide: step 1/1.</text>
</comment>
<dbReference type="GO" id="GO:0009435">
    <property type="term" value="P:NAD+ biosynthetic process"/>
    <property type="evidence" value="ECO:0007669"/>
    <property type="project" value="UniProtKB-UniRule"/>
</dbReference>
<keyword evidence="9 11" id="KW-0520">NAD</keyword>
<evidence type="ECO:0000259" key="12">
    <source>
        <dbReference type="Pfam" id="PF01467"/>
    </source>
</evidence>
<dbReference type="RefSeq" id="WP_013582050.1">
    <property type="nucleotide sequence ID" value="NC_015064.1"/>
</dbReference>
<sequence length="205" mass="22413">MPSKLSRVALFGGTFDPPHRGHVAIARAAADRFALDTVLFAPAGRQPLKPEGCSTDYAERLEMTRLVCAEDARFAVSELDAPRKDGQPNYTVRTLEMLAEEMPGAAIFSIAGADSFRSLGHWREPQRLLELADWIVISRPGFLLAEPDGLALTPEQRARVHLLDAVHEDVSATGLRTRLAHGESCDELLTPSVAAFIAEHGLYRS</sequence>
<name>E8WVY2_GRATM</name>
<dbReference type="HOGENOM" id="CLU_069765_0_1_0"/>
<dbReference type="PANTHER" id="PTHR39321">
    <property type="entry name" value="NICOTINATE-NUCLEOTIDE ADENYLYLTRANSFERASE-RELATED"/>
    <property type="match status" value="1"/>
</dbReference>
<dbReference type="AlphaFoldDB" id="E8WVY2"/>